<name>A0A1F5Z489_9BACT</name>
<dbReference type="SUPFAM" id="SSF53335">
    <property type="entry name" value="S-adenosyl-L-methionine-dependent methyltransferases"/>
    <property type="match status" value="1"/>
</dbReference>
<dbReference type="Gene3D" id="3.40.50.150">
    <property type="entry name" value="Vaccinia Virus protein VP39"/>
    <property type="match status" value="1"/>
</dbReference>
<organism evidence="2 3">
    <name type="scientific">Candidatus Gottesmanbacteria bacterium RIFCSPHIGHO2_01_FULL_40_15</name>
    <dbReference type="NCBI Taxonomy" id="1798376"/>
    <lineage>
        <taxon>Bacteria</taxon>
        <taxon>Candidatus Gottesmaniibacteriota</taxon>
    </lineage>
</organism>
<evidence type="ECO:0000259" key="1">
    <source>
        <dbReference type="Pfam" id="PF08241"/>
    </source>
</evidence>
<protein>
    <recommendedName>
        <fullName evidence="1">Methyltransferase type 11 domain-containing protein</fullName>
    </recommendedName>
</protein>
<dbReference type="Proteomes" id="UP000177354">
    <property type="component" value="Unassembled WGS sequence"/>
</dbReference>
<dbReference type="EMBL" id="MFJF01000010">
    <property type="protein sequence ID" value="OGG07185.1"/>
    <property type="molecule type" value="Genomic_DNA"/>
</dbReference>
<dbReference type="InterPro" id="IPR013216">
    <property type="entry name" value="Methyltransf_11"/>
</dbReference>
<proteinExistence type="predicted"/>
<dbReference type="CDD" id="cd02440">
    <property type="entry name" value="AdoMet_MTases"/>
    <property type="match status" value="1"/>
</dbReference>
<feature type="domain" description="Methyltransferase type 11" evidence="1">
    <location>
        <begin position="42"/>
        <end position="131"/>
    </location>
</feature>
<reference evidence="2 3" key="1">
    <citation type="journal article" date="2016" name="Nat. Commun.">
        <title>Thousands of microbial genomes shed light on interconnected biogeochemical processes in an aquifer system.</title>
        <authorList>
            <person name="Anantharaman K."/>
            <person name="Brown C.T."/>
            <person name="Hug L.A."/>
            <person name="Sharon I."/>
            <person name="Castelle C.J."/>
            <person name="Probst A.J."/>
            <person name="Thomas B.C."/>
            <person name="Singh A."/>
            <person name="Wilkins M.J."/>
            <person name="Karaoz U."/>
            <person name="Brodie E.L."/>
            <person name="Williams K.H."/>
            <person name="Hubbard S.S."/>
            <person name="Banfield J.F."/>
        </authorList>
    </citation>
    <scope>NUCLEOTIDE SEQUENCE [LARGE SCALE GENOMIC DNA]</scope>
</reference>
<evidence type="ECO:0000313" key="2">
    <source>
        <dbReference type="EMBL" id="OGG07185.1"/>
    </source>
</evidence>
<comment type="caution">
    <text evidence="2">The sequence shown here is derived from an EMBL/GenBank/DDBJ whole genome shotgun (WGS) entry which is preliminary data.</text>
</comment>
<dbReference type="InterPro" id="IPR029063">
    <property type="entry name" value="SAM-dependent_MTases_sf"/>
</dbReference>
<dbReference type="Pfam" id="PF08241">
    <property type="entry name" value="Methyltransf_11"/>
    <property type="match status" value="1"/>
</dbReference>
<evidence type="ECO:0000313" key="3">
    <source>
        <dbReference type="Proteomes" id="UP000177354"/>
    </source>
</evidence>
<gene>
    <name evidence="2" type="ORF">A2777_04890</name>
</gene>
<dbReference type="AlphaFoldDB" id="A0A1F5Z489"/>
<sequence>MSSLDDYLKAYLRERPLFLSLLRAKEAYLYRKYLPLARPSMDFGCGDGFFAGVAIGKNKIDLGLDVKESRIGEAIREGIYKKTVIYEGLTIPFEKKSITTLVSNSVLEHVSDLDRVIFEISRVVAPGGKVLTTVMTRKWEDYLLGTKIIGKSYQNILRKKQVHVNLLTRKEWDRKFEKNGFLIKKCIGHMDRTFCRFVEVFHYLSIPSLISFKVFNKWVLFSQLADFLYPRMFLTGIISKDVNPDESGALFYELLRK</sequence>
<accession>A0A1F5Z489</accession>
<dbReference type="GO" id="GO:0008757">
    <property type="term" value="F:S-adenosylmethionine-dependent methyltransferase activity"/>
    <property type="evidence" value="ECO:0007669"/>
    <property type="project" value="InterPro"/>
</dbReference>